<dbReference type="InterPro" id="IPR020807">
    <property type="entry name" value="PKS_DH"/>
</dbReference>
<keyword evidence="3" id="KW-0596">Phosphopantetheine</keyword>
<dbReference type="InterPro" id="IPR018201">
    <property type="entry name" value="Ketoacyl_synth_AS"/>
</dbReference>
<dbReference type="PROSITE" id="PS00606">
    <property type="entry name" value="KS3_1"/>
    <property type="match status" value="2"/>
</dbReference>
<dbReference type="Pfam" id="PF22953">
    <property type="entry name" value="SpnB_Rossmann"/>
    <property type="match status" value="2"/>
</dbReference>
<keyword evidence="6" id="KW-0045">Antibiotic biosynthesis</keyword>
<comment type="pathway">
    <text evidence="2">Antibiotic biosynthesis.</text>
</comment>
<feature type="domain" description="PKS/mFAS DH" evidence="12">
    <location>
        <begin position="2556"/>
        <end position="2825"/>
    </location>
</feature>
<dbReference type="SUPFAM" id="SSF47336">
    <property type="entry name" value="ACP-like"/>
    <property type="match status" value="2"/>
</dbReference>
<dbReference type="SUPFAM" id="SSF52151">
    <property type="entry name" value="FabD/lysophospholipase-like"/>
    <property type="match status" value="2"/>
</dbReference>
<dbReference type="SUPFAM" id="SSF101173">
    <property type="entry name" value="Docking domain B of the erythromycin polyketide synthase (DEBS)"/>
    <property type="match status" value="1"/>
</dbReference>
<evidence type="ECO:0000256" key="6">
    <source>
        <dbReference type="ARBA" id="ARBA00023194"/>
    </source>
</evidence>
<dbReference type="InterPro" id="IPR032821">
    <property type="entry name" value="PKS_assoc"/>
</dbReference>
<dbReference type="Pfam" id="PF14765">
    <property type="entry name" value="PS-DH"/>
    <property type="match status" value="2"/>
</dbReference>
<dbReference type="Gene3D" id="3.10.129.110">
    <property type="entry name" value="Polyketide synthase dehydratase"/>
    <property type="match status" value="2"/>
</dbReference>
<keyword evidence="7" id="KW-0511">Multifunctional enzyme</keyword>
<dbReference type="InterPro" id="IPR015083">
    <property type="entry name" value="NorB/c/GfsB-D-like_docking"/>
</dbReference>
<dbReference type="SMART" id="SM00825">
    <property type="entry name" value="PKS_KS"/>
    <property type="match status" value="2"/>
</dbReference>
<dbReference type="Gene3D" id="3.40.366.10">
    <property type="entry name" value="Malonyl-Coenzyme A Acyl Carrier Protein, domain 2"/>
    <property type="match status" value="2"/>
</dbReference>
<evidence type="ECO:0000256" key="5">
    <source>
        <dbReference type="ARBA" id="ARBA00022679"/>
    </source>
</evidence>
<dbReference type="SMART" id="SM01294">
    <property type="entry name" value="PKS_PP_betabranch"/>
    <property type="match status" value="2"/>
</dbReference>
<dbReference type="InterPro" id="IPR014043">
    <property type="entry name" value="Acyl_transferase_dom"/>
</dbReference>
<dbReference type="Pfam" id="PF00698">
    <property type="entry name" value="Acyl_transf_1"/>
    <property type="match status" value="2"/>
</dbReference>
<accession>A0ABU0X9V4</accession>
<dbReference type="SMART" id="SM00827">
    <property type="entry name" value="PKS_AT"/>
    <property type="match status" value="2"/>
</dbReference>
<dbReference type="InterPro" id="IPR036736">
    <property type="entry name" value="ACP-like_sf"/>
</dbReference>
<sequence length="3430" mass="355125">MANEEKLRYFLKRATVELQDTRERLKQVEERASEPIAIIGMSCRYPGGVGSPEDLWRLVATGSDAISEFPTDRGWDLDELYHPDPDNRGTSYVRHGGFLSGLPLFDAELFGISPREALAMDPQQRLLLEASWEVFERAGIDADTVRGSDTGVFVGVMNHEFLGVAQNAAEDVEGYLGTGTSGSVASGRIAYTFGLEGPAVTVDTACSSSLVALHLAAQALRSGECSLALAGGVTAMVGAATFIGFSRQRGLSADGRCRAFAAGADGTGWGEGVGLLLVERLSDARRNGHTVLAVLRGSAVNQDGASNGLTAPNGPSQQRVIRQALGSAGLSVSDVDAVEAHGTGTALGDPIEAQALLATYGRGRDRPLWLGSIKSNIGHTQAAAGVAGVIKMVMAMRHGVLPRTLHVDEPSPHVDWSVGDVRLLTESVEWASSGRPRRAAVSSFGISGTNAHVILEQAPAVETAPEPAVDRVLPWVLSAKNGQALRAQAAQLSEVDLNPADVGLSLATGRAMLEHRAVVWGDVVAGMTAAVTGQRHHGLTTGKAETDGGLVFLFSGQGSQRAGMGRELHAAFPVFAAAYDEVVAGLGGTSFFDVGAEALARTGVAQRALFALQVALFRLFESWGVRPDVLVGHSVGEIAAAHVAGVLSLEDACRLVSARADLMQALPSGGAMVAVEAAEDEVAPLLTDGVSVAAVNGPRSVVVSGEAGAVDAVVAHFADRKTSRLAVSHAFHSPLMDPMLDGFAAVVRGLEFHEPRIPMLSPVAEPDYWVRHVRDAVRFADQVAELDERGTTKFLEIGPAGVLTALTRNCLPDSEILAVPTLRADRPEEPSVVEALAELHVNGVRVDWTPFFPGGRRVDLPTYPFQRERYWLSPAPKTSASGLGLTSVAHPLLGATVPVADDQGTLLTGRLSRAELPWLVDHAVDGVVVVPGALIVELVVRAGDEVGCGVVDDLTLEAPLVLPEHGHVAVQVWVGEADGDGRRPMTVHAHTDEDRQRIASGVLGENVPGVATPPEWPPAGATGVDVDDLYDRMADLGLDYGPAFRGVRAAWRSDAGLHAELSLPGTAADEDAFALHPALLDSALHVLGVGGLLPDGGPALPFSWKGVVLWAAGARDLRATLTAIGPDAVSLDLADTSGAPVMSVSRLTLRAFAPGSLRPREDEHLYAVEWAPVTVREPAGAESWAVSSAPAASTTAAGVRDVLASVLASVQSWLASEDADVPLVITTRAAVGVGDEEVDPVQAAVWGLVRSAQSEHPGRFVLVDLDGDDASAGTVPAVVASGEPQVAVRGGRVFTPGLARVAAGTATPRFGTGAVLVTGASGALGGLLVRHLVEEHGVRRLVLVSRRGPVEDLERLPADITWVACDVADRDALAEALAGLDVSAVVHAAGALDDGVVTALTPGHLDAVLRAKVDAVLALHELVGDVDEFVTFSSLAGVLGTPGQANYAAANAFLDAFARRRRSSGLPARSLAWGLWATGGTGAVADRDRMARGGVLALPAETGLRLFDRALAVDLAAVVPAALDLAGLRGERQVPALLRRLAGVRQGRRAVSVPGATGLVGAGVLPADRPAAVLHLVCVEVATVLGHASATAVDPGRSFSDMGFDSLTAVELANGLRTATGLRLPATLVFDHPSPAVLAGYVHDELFGAADEPVATAPAAVPPDEPIAIVGMSCRYPGGVRSPEDLWRLVDDGVDAIAGFPTDRGWDLAGLFDPDPDHPGTSYTRRGGFLHDAAAFDAGFFGISPREALAMDPQQRLLLEASWEAVERAGIDPATLKGHPVGVFAGVMYHDYAQNVRSLPDGVEGLLSTGGSGSVASGRIAYAFGFEGPAVTVDTACSSSLVALHLAVQSLRSGECSLALAGGVTVMSSPTTFVEFSRQRGLSVDGRCKAYGAGADGTGWGEGVGVLLVERLSDAVRNGHPVLAVVRGSAVNQDGASNGLTAPNGPAQQRVIRAALASAGLTPADVDAVDGHGTGTVLGDPIEAQALLATYGRDRDRPLWLGSVKSNIGHTQAAAGVAGVIKMVMAMRNGVLPRTLHADEPSSHVDWSVGDVRLLSEAVAWPEAGRPRRAGVSSFGVSGTNAHVILEHAAAEESPAAAPVDRVLPWVLSAKTADALREQAARLARHLDTPGVDPVAVGHALISDRASFAHRAVLVGDPGDLPDLLADLSADASSASVVTGSVHTTGKAVFVFPGQGSQWPGMAKSLLTTSDVFRARVEECDRALRPHVDWSLLDLLLEEPDAPSMDRVDVVQPALWAVNVALAALWRHHGVEPAAVIGHSQGEIAAAVVAGGLSLEDGARVVALRSRAITAITGAGGMVSVPLSAAEVLDLVKPWGVRVSLAAVNGPAAVVVSGDADALDELVALCEERRVRARRVAVDYASHSAHVERVEERLAELLAPVAPRSGTVPFYSTVTGGLLDTAALDAGYWYRNLRRTVRFEDALRVALDDGHDVFVENSAHPVLTSGMQDTIESAGVPAAVVGTLRRDNGGPNRFLLSLAEVHVRGGRVDWPVSYAGLPRRRADLPTYAFQHEDYWLADNGADAGDVTAAGLASPGHPLLGATVPLADGDGVVLTGRLSLSSHPWLAEHAVGGVVLVPGAAFVDLALRAGDEVGCDLLEELVVEGPLVVPDGAAVTLQVAVGDPDDAGHRSVTVHSAVEGGPWSRHATGVLASGAGPVVGLDRWPPPGAEPVDVDGVYRDLERLGLQYGPLFQGLRAAWRSADAVFAEVELDESADVTGFGLHPALLDAVLHAVGAGGLVPPSDDPLLPFAWRGVGLRAVGARSLRARLTAGEDDGVSLLLADPDGDVVASVDSLVLRPVSVDGLAAAAPSTAAASLLRLDWIPLPAGTGSDTALPTLDEATAADGDAPDVVVHTCPPGPAADSPTFAADVRALAASTLAVVQSWLETDRWAFSRLVVVTSGAAAVGDEAPTDPGQAAVWGLVRSAQSENPGRFTLVDTDDPAGVPAAAASGEAQVAVRGGALLTPRLARADSDRAETDVDLGAGPVLVTGATGALGAVLARHLVARGVRELLLTSRRGRDAPGARELTAELEALGAAVTWAACDAADRDALADALAGVPLTAVVHAAGVLDDGVVPALTPERLDAVLKPKVDAAVNLHELTAGADLRAFVLYSSLAGTLGNPGQANYAAANAFLDAFAQRLRANGVPATSLAWGLWASDSALTADLDDADRNRMARGGVLPVDPAEGMALFDAGLASGRPVLLPVRLDVTALRSRADLPPPLLGLVPGAARRLAGSVRAASGEAALLRQLAAVPPAKRHDAVTAAVRAEVAAVLGHKSATSVDATLAFRDMGFDSLTAVELRNRLTALTGLRLSATLVFDHPTPQELAAAVLAKLPVEGAPGSLFDEVDRLVTVLADAEPDHTTRNRIKVRLQSLLSRWDTPATAGDDEDFSAVSDDQLYELLDEELGDS</sequence>
<evidence type="ECO:0000259" key="10">
    <source>
        <dbReference type="PROSITE" id="PS50075"/>
    </source>
</evidence>
<evidence type="ECO:0000256" key="8">
    <source>
        <dbReference type="ARBA" id="ARBA00023315"/>
    </source>
</evidence>
<evidence type="ECO:0000313" key="13">
    <source>
        <dbReference type="EMBL" id="MDQ2588923.1"/>
    </source>
</evidence>
<dbReference type="Pfam" id="PF21089">
    <property type="entry name" value="PKS_DH_N"/>
    <property type="match status" value="2"/>
</dbReference>
<dbReference type="InterPro" id="IPR013968">
    <property type="entry name" value="PKS_KR"/>
</dbReference>
<protein>
    <submittedName>
        <fullName evidence="13">Polyketide synthase</fullName>
    </submittedName>
</protein>
<dbReference type="PROSITE" id="PS52019">
    <property type="entry name" value="PKS_MFAS_DH"/>
    <property type="match status" value="2"/>
</dbReference>
<dbReference type="Pfam" id="PF16197">
    <property type="entry name" value="KAsynt_C_assoc"/>
    <property type="match status" value="2"/>
</dbReference>
<evidence type="ECO:0000256" key="1">
    <source>
        <dbReference type="ARBA" id="ARBA00001957"/>
    </source>
</evidence>
<dbReference type="Gene3D" id="1.10.1200.10">
    <property type="entry name" value="ACP-like"/>
    <property type="match status" value="2"/>
</dbReference>
<dbReference type="Gene3D" id="3.40.47.10">
    <property type="match status" value="2"/>
</dbReference>
<dbReference type="InterPro" id="IPR020841">
    <property type="entry name" value="PKS_Beta-ketoAc_synthase_dom"/>
</dbReference>
<feature type="domain" description="Ketosynthase family 3 (KS3)" evidence="11">
    <location>
        <begin position="33"/>
        <end position="457"/>
    </location>
</feature>
<dbReference type="CDD" id="cd00833">
    <property type="entry name" value="PKS"/>
    <property type="match status" value="2"/>
</dbReference>
<feature type="region of interest" description="C-terminal hotdog fold" evidence="9">
    <location>
        <begin position="2688"/>
        <end position="2825"/>
    </location>
</feature>
<keyword evidence="5" id="KW-0808">Transferase</keyword>
<dbReference type="SMART" id="SM00822">
    <property type="entry name" value="PKS_KR"/>
    <property type="match status" value="2"/>
</dbReference>
<keyword evidence="4" id="KW-0597">Phosphoprotein</keyword>
<proteinExistence type="predicted"/>
<evidence type="ECO:0000256" key="3">
    <source>
        <dbReference type="ARBA" id="ARBA00022450"/>
    </source>
</evidence>
<dbReference type="InterPro" id="IPR049900">
    <property type="entry name" value="PKS_mFAS_DH"/>
</dbReference>
<dbReference type="InterPro" id="IPR014031">
    <property type="entry name" value="Ketoacyl_synth_C"/>
</dbReference>
<feature type="active site" description="Proton donor; for dehydratase activity" evidence="9">
    <location>
        <position position="1081"/>
    </location>
</feature>
<dbReference type="Pfam" id="PF00550">
    <property type="entry name" value="PP-binding"/>
    <property type="match status" value="2"/>
</dbReference>
<dbReference type="InterPro" id="IPR016035">
    <property type="entry name" value="Acyl_Trfase/lysoPLipase"/>
</dbReference>
<gene>
    <name evidence="13" type="ORF">CKY47_34260</name>
</gene>
<dbReference type="CDD" id="cd08956">
    <property type="entry name" value="KR_3_FAS_SDR_x"/>
    <property type="match status" value="2"/>
</dbReference>
<dbReference type="InterPro" id="IPR036291">
    <property type="entry name" value="NAD(P)-bd_dom_sf"/>
</dbReference>
<dbReference type="InterPro" id="IPR006162">
    <property type="entry name" value="Ppantetheine_attach_site"/>
</dbReference>
<keyword evidence="8" id="KW-0012">Acyltransferase</keyword>
<dbReference type="PANTHER" id="PTHR43775">
    <property type="entry name" value="FATTY ACID SYNTHASE"/>
    <property type="match status" value="1"/>
</dbReference>
<feature type="domain" description="PKS/mFAS DH" evidence="12">
    <location>
        <begin position="890"/>
        <end position="1158"/>
    </location>
</feature>
<dbReference type="RefSeq" id="WP_306750588.1">
    <property type="nucleotide sequence ID" value="NZ_NSDM01000025.1"/>
</dbReference>
<dbReference type="SUPFAM" id="SSF51735">
    <property type="entry name" value="NAD(P)-binding Rossmann-fold domains"/>
    <property type="match status" value="4"/>
</dbReference>
<dbReference type="Gene3D" id="3.40.50.720">
    <property type="entry name" value="NAD(P)-binding Rossmann-like Domain"/>
    <property type="match status" value="2"/>
</dbReference>
<dbReference type="PROSITE" id="PS52004">
    <property type="entry name" value="KS3_2"/>
    <property type="match status" value="2"/>
</dbReference>
<dbReference type="InterPro" id="IPR016036">
    <property type="entry name" value="Malonyl_transacylase_ACP-bd"/>
</dbReference>
<feature type="domain" description="Carrier" evidence="10">
    <location>
        <begin position="3280"/>
        <end position="3355"/>
    </location>
</feature>
<dbReference type="SUPFAM" id="SSF53901">
    <property type="entry name" value="Thiolase-like"/>
    <property type="match status" value="2"/>
</dbReference>
<evidence type="ECO:0000256" key="4">
    <source>
        <dbReference type="ARBA" id="ARBA00022553"/>
    </source>
</evidence>
<dbReference type="Pfam" id="PF00109">
    <property type="entry name" value="ketoacyl-synt"/>
    <property type="match status" value="2"/>
</dbReference>
<dbReference type="Pfam" id="PF08990">
    <property type="entry name" value="Docking"/>
    <property type="match status" value="1"/>
</dbReference>
<dbReference type="PANTHER" id="PTHR43775:SF51">
    <property type="entry name" value="INACTIVE PHENOLPHTHIOCEROL SYNTHESIS POLYKETIDE SYNTHASE TYPE I PKS1-RELATED"/>
    <property type="match status" value="1"/>
</dbReference>
<dbReference type="InterPro" id="IPR049551">
    <property type="entry name" value="PKS_DH_C"/>
</dbReference>
<feature type="active site" description="Proton acceptor; for dehydratase activity" evidence="9">
    <location>
        <position position="2588"/>
    </location>
</feature>
<dbReference type="SMART" id="SM00826">
    <property type="entry name" value="PKS_DH"/>
    <property type="match status" value="2"/>
</dbReference>
<name>A0ABU0X9V4_9PSEU</name>
<feature type="region of interest" description="N-terminal hotdog fold" evidence="9">
    <location>
        <begin position="2556"/>
        <end position="2677"/>
    </location>
</feature>
<dbReference type="SMART" id="SM00823">
    <property type="entry name" value="PKS_PP"/>
    <property type="match status" value="2"/>
</dbReference>
<dbReference type="InterPro" id="IPR055123">
    <property type="entry name" value="SpnB-like_Rossmann"/>
</dbReference>
<dbReference type="SUPFAM" id="SSF55048">
    <property type="entry name" value="Probable ACP-binding domain of malonyl-CoA ACP transacylase"/>
    <property type="match status" value="2"/>
</dbReference>
<reference evidence="13 14" key="1">
    <citation type="submission" date="2017-06" db="EMBL/GenBank/DDBJ databases">
        <title>Cultured bacterium strain Saccharothrix yanglingensis Hhs.015.</title>
        <authorList>
            <person name="Xia Y."/>
        </authorList>
    </citation>
    <scope>NUCLEOTIDE SEQUENCE [LARGE SCALE GENOMIC DNA]</scope>
    <source>
        <strain evidence="13 14">Hhs.015</strain>
    </source>
</reference>
<dbReference type="PROSITE" id="PS50075">
    <property type="entry name" value="CARRIER"/>
    <property type="match status" value="2"/>
</dbReference>
<dbReference type="Pfam" id="PF02801">
    <property type="entry name" value="Ketoacyl-synt_C"/>
    <property type="match status" value="2"/>
</dbReference>
<dbReference type="Pfam" id="PF08659">
    <property type="entry name" value="KR"/>
    <property type="match status" value="2"/>
</dbReference>
<feature type="domain" description="Ketosynthase family 3 (KS3)" evidence="11">
    <location>
        <begin position="1664"/>
        <end position="2088"/>
    </location>
</feature>
<feature type="active site" description="Proton acceptor; for dehydratase activity" evidence="9">
    <location>
        <position position="922"/>
    </location>
</feature>
<feature type="domain" description="Carrier" evidence="10">
    <location>
        <begin position="1571"/>
        <end position="1646"/>
    </location>
</feature>
<dbReference type="InterPro" id="IPR016039">
    <property type="entry name" value="Thiolase-like"/>
</dbReference>
<dbReference type="InterPro" id="IPR009081">
    <property type="entry name" value="PP-bd_ACP"/>
</dbReference>
<keyword evidence="14" id="KW-1185">Reference proteome</keyword>
<organism evidence="13 14">
    <name type="scientific">Saccharothrix yanglingensis</name>
    <dbReference type="NCBI Taxonomy" id="659496"/>
    <lineage>
        <taxon>Bacteria</taxon>
        <taxon>Bacillati</taxon>
        <taxon>Actinomycetota</taxon>
        <taxon>Actinomycetes</taxon>
        <taxon>Pseudonocardiales</taxon>
        <taxon>Pseudonocardiaceae</taxon>
        <taxon>Saccharothrix</taxon>
    </lineage>
</organism>
<feature type="active site" description="Proton donor; for dehydratase activity" evidence="9">
    <location>
        <position position="2747"/>
    </location>
</feature>
<dbReference type="InterPro" id="IPR001227">
    <property type="entry name" value="Ac_transferase_dom_sf"/>
</dbReference>
<dbReference type="Gene3D" id="3.30.70.3290">
    <property type="match status" value="2"/>
</dbReference>
<dbReference type="InterPro" id="IPR014030">
    <property type="entry name" value="Ketoacyl_synth_N"/>
</dbReference>
<dbReference type="EMBL" id="NSDM01000025">
    <property type="protein sequence ID" value="MDQ2588923.1"/>
    <property type="molecule type" value="Genomic_DNA"/>
</dbReference>
<dbReference type="InterPro" id="IPR050091">
    <property type="entry name" value="PKS_NRPS_Biosynth_Enz"/>
</dbReference>
<evidence type="ECO:0000313" key="14">
    <source>
        <dbReference type="Proteomes" id="UP001225605"/>
    </source>
</evidence>
<evidence type="ECO:0000259" key="11">
    <source>
        <dbReference type="PROSITE" id="PS52004"/>
    </source>
</evidence>
<evidence type="ECO:0000259" key="12">
    <source>
        <dbReference type="PROSITE" id="PS52019"/>
    </source>
</evidence>
<evidence type="ECO:0000256" key="2">
    <source>
        <dbReference type="ARBA" id="ARBA00004792"/>
    </source>
</evidence>
<dbReference type="InterPro" id="IPR057326">
    <property type="entry name" value="KR_dom"/>
</dbReference>
<dbReference type="PROSITE" id="PS00012">
    <property type="entry name" value="PHOSPHOPANTETHEINE"/>
    <property type="match status" value="2"/>
</dbReference>
<dbReference type="InterPro" id="IPR036299">
    <property type="entry name" value="Polyketide_synth_docking_sf"/>
</dbReference>
<evidence type="ECO:0000256" key="7">
    <source>
        <dbReference type="ARBA" id="ARBA00023268"/>
    </source>
</evidence>
<comment type="caution">
    <text evidence="13">The sequence shown here is derived from an EMBL/GenBank/DDBJ whole genome shotgun (WGS) entry which is preliminary data.</text>
</comment>
<dbReference type="InterPro" id="IPR049552">
    <property type="entry name" value="PKS_DH_N"/>
</dbReference>
<dbReference type="InterPro" id="IPR020806">
    <property type="entry name" value="PKS_PP-bd"/>
</dbReference>
<dbReference type="Proteomes" id="UP001225605">
    <property type="component" value="Unassembled WGS sequence"/>
</dbReference>
<evidence type="ECO:0000256" key="9">
    <source>
        <dbReference type="PROSITE-ProRule" id="PRU01363"/>
    </source>
</evidence>
<dbReference type="InterPro" id="IPR042104">
    <property type="entry name" value="PKS_dehydratase_sf"/>
</dbReference>
<feature type="region of interest" description="C-terminal hotdog fold" evidence="9">
    <location>
        <begin position="1021"/>
        <end position="1158"/>
    </location>
</feature>
<comment type="cofactor">
    <cofactor evidence="1">
        <name>pantetheine 4'-phosphate</name>
        <dbReference type="ChEBI" id="CHEBI:47942"/>
    </cofactor>
</comment>
<feature type="region of interest" description="N-terminal hotdog fold" evidence="9">
    <location>
        <begin position="890"/>
        <end position="1010"/>
    </location>
</feature>